<feature type="domain" description="AMP-dependent synthetase/ligase" evidence="1">
    <location>
        <begin position="1"/>
        <end position="282"/>
    </location>
</feature>
<feature type="non-terminal residue" evidence="2">
    <location>
        <position position="326"/>
    </location>
</feature>
<dbReference type="AlphaFoldDB" id="S5FRD2"/>
<dbReference type="Gene3D" id="2.30.38.10">
    <property type="entry name" value="Luciferase, Domain 3"/>
    <property type="match status" value="1"/>
</dbReference>
<dbReference type="GO" id="GO:0044550">
    <property type="term" value="P:secondary metabolite biosynthetic process"/>
    <property type="evidence" value="ECO:0007669"/>
    <property type="project" value="TreeGrafter"/>
</dbReference>
<proteinExistence type="predicted"/>
<dbReference type="InterPro" id="IPR000873">
    <property type="entry name" value="AMP-dep_synth/lig_dom"/>
</dbReference>
<organism evidence="2">
    <name type="scientific">Nunduva sp. LEGE 07159</name>
    <dbReference type="NCBI Taxonomy" id="945761"/>
    <lineage>
        <taxon>Bacteria</taxon>
        <taxon>Bacillati</taxon>
        <taxon>Cyanobacteriota</taxon>
        <taxon>Cyanophyceae</taxon>
        <taxon>Nostocales</taxon>
        <taxon>Rivulariaceae</taxon>
        <taxon>Nunduva</taxon>
    </lineage>
</organism>
<dbReference type="Gene3D" id="3.40.50.980">
    <property type="match status" value="2"/>
</dbReference>
<feature type="non-terminal residue" evidence="2">
    <location>
        <position position="1"/>
    </location>
</feature>
<accession>S5FRD2</accession>
<reference evidence="2" key="1">
    <citation type="submission" date="2013-03" db="EMBL/GenBank/DDBJ databases">
        <title>Prediction of bioactive compounds from cyanobacterial strains isolated from the Portuguese coast.</title>
        <authorList>
            <person name="Brito A."/>
            <person name="Gaifem J."/>
            <person name="Ramos V."/>
            <person name="Vasconcelos V."/>
            <person name="Mendes M.V."/>
            <person name="Tamagnini P."/>
        </authorList>
    </citation>
    <scope>NUCLEOTIDE SEQUENCE</scope>
    <source>
        <strain evidence="2">LEGE 07159</strain>
    </source>
</reference>
<dbReference type="GO" id="GO:0005737">
    <property type="term" value="C:cytoplasm"/>
    <property type="evidence" value="ECO:0007669"/>
    <property type="project" value="TreeGrafter"/>
</dbReference>
<dbReference type="EMBL" id="KC813186">
    <property type="protein sequence ID" value="AGQ47117.1"/>
    <property type="molecule type" value="Genomic_DNA"/>
</dbReference>
<dbReference type="SUPFAM" id="SSF56801">
    <property type="entry name" value="Acetyl-CoA synthetase-like"/>
    <property type="match status" value="1"/>
</dbReference>
<dbReference type="PANTHER" id="PTHR45527:SF1">
    <property type="entry name" value="FATTY ACID SYNTHASE"/>
    <property type="match status" value="1"/>
</dbReference>
<sequence>GGAYVPLDAKLPDERLSYMLQDAQPALLLIQTQHAGRFALPGRCFVLDDALRRQINLQSKQPVSLPQPVTADALAYILYTSGTTGQPKAVCQTQGTILHLVQAQQLDEMLLTLQFTPLTFDVSIQELATAWYTGSCLQLIDAEQKDNLVHLAQLVQDMAIERLFCPPAVFSLLAEQALQQRLTMTALQQVIVAGEALLITDAISQFMQLHGNCQLWNHYGPTETHVVTAERVTRFQPGTYASIGMPVGSSYCLILDDNQQLLPQGAAGELYVAGPGVALGYLHQPELTAERFVSLTWQGGRFYKTGDIVRLTAENKLQYLGRRDDQ</sequence>
<dbReference type="GO" id="GO:0031177">
    <property type="term" value="F:phosphopantetheine binding"/>
    <property type="evidence" value="ECO:0007669"/>
    <property type="project" value="TreeGrafter"/>
</dbReference>
<dbReference type="Pfam" id="PF00501">
    <property type="entry name" value="AMP-binding"/>
    <property type="match status" value="1"/>
</dbReference>
<evidence type="ECO:0000259" key="1">
    <source>
        <dbReference type="Pfam" id="PF00501"/>
    </source>
</evidence>
<dbReference type="PANTHER" id="PTHR45527">
    <property type="entry name" value="NONRIBOSOMAL PEPTIDE SYNTHETASE"/>
    <property type="match status" value="1"/>
</dbReference>
<dbReference type="GO" id="GO:0043041">
    <property type="term" value="P:amino acid activation for nonribosomal peptide biosynthetic process"/>
    <property type="evidence" value="ECO:0007669"/>
    <property type="project" value="TreeGrafter"/>
</dbReference>
<dbReference type="InterPro" id="IPR020845">
    <property type="entry name" value="AMP-binding_CS"/>
</dbReference>
<protein>
    <submittedName>
        <fullName evidence="2">Non-ribosomal peptide synthetase</fullName>
    </submittedName>
</protein>
<dbReference type="PROSITE" id="PS00455">
    <property type="entry name" value="AMP_BINDING"/>
    <property type="match status" value="1"/>
</dbReference>
<evidence type="ECO:0000313" key="2">
    <source>
        <dbReference type="EMBL" id="AGQ47117.1"/>
    </source>
</evidence>
<name>S5FRD2_9CYAN</name>